<dbReference type="PROSITE" id="PS51320">
    <property type="entry name" value="TIFY"/>
    <property type="match status" value="1"/>
</dbReference>
<dbReference type="AlphaFoldDB" id="A0A1U8XVD2"/>
<dbReference type="GO" id="GO:0009611">
    <property type="term" value="P:response to wounding"/>
    <property type="evidence" value="ECO:0007669"/>
    <property type="project" value="UniProtKB-UniRule"/>
</dbReference>
<evidence type="ECO:0000256" key="1">
    <source>
        <dbReference type="ARBA" id="ARBA00008614"/>
    </source>
</evidence>
<reference evidence="5" key="1">
    <citation type="submission" date="2015-01" db="EMBL/GenBank/DDBJ databases">
        <title>Molecular cloning and characterization of Aquilaria sinensis (Lour.) Gilg lipoxygenase (AsJAZ1) gene in response to methyl jasmonate, mechanical wounding and heat stress.</title>
        <authorList>
            <person name="Cui L.Y."/>
        </authorList>
    </citation>
    <scope>NUCLEOTIDE SEQUENCE</scope>
</reference>
<comment type="domain">
    <text evidence="2">The jas domain is required for interaction with COI1.</text>
</comment>
<dbReference type="GO" id="GO:0031347">
    <property type="term" value="P:regulation of defense response"/>
    <property type="evidence" value="ECO:0007669"/>
    <property type="project" value="UniProtKB-UniRule"/>
</dbReference>
<sequence>MERDFLGLSAKEPLPLVKEEVCNDGFKETGFSKGSGVQWPCVHKVSAALQMMSFNVAQGDKINGIGSETPSSSGFRPFSSMVAYDPALQLSRTEIQMFPVLEQPISVPVSKPIFKNHFAPYNQNQVANPTKPQLFGGMPVASPHLIPPTVGSVGGSTESPKGVKVSGSPAQLTIFYAGAVCVFEEISPEKAQAIMYLAGNGASVATAIAQPKPQVKPPSPKPVVSDIGPTDLSINTPPNSGLGSPLSVSSPTGGQSGSGSTSTDEVVAKTMGFASNSISKVEPQKNGAGYGVCFSNKHDSFCSTSSQSFLGQVSGEAQGKGYKCSTIQAE</sequence>
<dbReference type="PANTHER" id="PTHR33077">
    <property type="entry name" value="PROTEIN TIFY 4A-RELATED-RELATED"/>
    <property type="match status" value="1"/>
</dbReference>
<dbReference type="InterPro" id="IPR040390">
    <property type="entry name" value="TIFY/JAZ"/>
</dbReference>
<comment type="subcellular location">
    <subcellularLocation>
        <location evidence="2">Nucleus</location>
    </subcellularLocation>
</comment>
<comment type="function">
    <text evidence="2">Repressor of jasmonate responses.</text>
</comment>
<evidence type="ECO:0000259" key="4">
    <source>
        <dbReference type="PROSITE" id="PS51320"/>
    </source>
</evidence>
<keyword evidence="2" id="KW-0539">Nucleus</keyword>
<evidence type="ECO:0000313" key="5">
    <source>
        <dbReference type="EMBL" id="ALP75903.1"/>
    </source>
</evidence>
<keyword evidence="2" id="KW-1184">Jasmonic acid signaling pathway</keyword>
<dbReference type="EMBL" id="KP677281">
    <property type="protein sequence ID" value="ALP75903.1"/>
    <property type="molecule type" value="mRNA"/>
</dbReference>
<dbReference type="InterPro" id="IPR010399">
    <property type="entry name" value="Tify_dom"/>
</dbReference>
<evidence type="ECO:0000256" key="3">
    <source>
        <dbReference type="SAM" id="MobiDB-lite"/>
    </source>
</evidence>
<feature type="compositionally biased region" description="Low complexity" evidence="3">
    <location>
        <begin position="236"/>
        <end position="263"/>
    </location>
</feature>
<evidence type="ECO:0000256" key="2">
    <source>
        <dbReference type="RuleBase" id="RU369065"/>
    </source>
</evidence>
<gene>
    <name evidence="5" type="primary">JAZ1</name>
</gene>
<accession>A0A1U8XVD2</accession>
<proteinExistence type="evidence at transcript level"/>
<dbReference type="GO" id="GO:2000022">
    <property type="term" value="P:regulation of jasmonic acid mediated signaling pathway"/>
    <property type="evidence" value="ECO:0007669"/>
    <property type="project" value="UniProtKB-UniRule"/>
</dbReference>
<feature type="domain" description="Tify" evidence="4">
    <location>
        <begin position="165"/>
        <end position="200"/>
    </location>
</feature>
<protein>
    <recommendedName>
        <fullName evidence="2">Protein TIFY</fullName>
    </recommendedName>
    <alternativeName>
        <fullName evidence="2">Jasmonate ZIM domain-containing protein</fullName>
    </alternativeName>
</protein>
<dbReference type="SMART" id="SM00979">
    <property type="entry name" value="TIFY"/>
    <property type="match status" value="1"/>
</dbReference>
<dbReference type="GO" id="GO:0005634">
    <property type="term" value="C:nucleus"/>
    <property type="evidence" value="ECO:0007669"/>
    <property type="project" value="UniProtKB-SubCell"/>
</dbReference>
<dbReference type="PANTHER" id="PTHR33077:SF90">
    <property type="entry name" value="PROTEIN TIFY 7"/>
    <property type="match status" value="1"/>
</dbReference>
<name>A0A1U8XVD2_9ROSI</name>
<dbReference type="Pfam" id="PF06200">
    <property type="entry name" value="tify"/>
    <property type="match status" value="1"/>
</dbReference>
<comment type="similarity">
    <text evidence="1 2">Belongs to the TIFY/JAZ family.</text>
</comment>
<organism evidence="5">
    <name type="scientific">Aquilaria sinensis</name>
    <dbReference type="NCBI Taxonomy" id="210372"/>
    <lineage>
        <taxon>Eukaryota</taxon>
        <taxon>Viridiplantae</taxon>
        <taxon>Streptophyta</taxon>
        <taxon>Embryophyta</taxon>
        <taxon>Tracheophyta</taxon>
        <taxon>Spermatophyta</taxon>
        <taxon>Magnoliopsida</taxon>
        <taxon>eudicotyledons</taxon>
        <taxon>Gunneridae</taxon>
        <taxon>Pentapetalae</taxon>
        <taxon>rosids</taxon>
        <taxon>malvids</taxon>
        <taxon>Malvales</taxon>
        <taxon>Thymelaeaceae</taxon>
        <taxon>Aquilaria</taxon>
    </lineage>
</organism>
<feature type="region of interest" description="Disordered" evidence="3">
    <location>
        <begin position="211"/>
        <end position="265"/>
    </location>
</feature>